<dbReference type="Proteomes" id="UP000663880">
    <property type="component" value="Unassembled WGS sequence"/>
</dbReference>
<dbReference type="EMBL" id="CAJOBZ010000042">
    <property type="protein sequence ID" value="CAF4907347.1"/>
    <property type="molecule type" value="Genomic_DNA"/>
</dbReference>
<evidence type="ECO:0000313" key="2">
    <source>
        <dbReference type="Proteomes" id="UP000663880"/>
    </source>
</evidence>
<organism evidence="1 2">
    <name type="scientific">Pieris macdunnoughi</name>
    <dbReference type="NCBI Taxonomy" id="345717"/>
    <lineage>
        <taxon>Eukaryota</taxon>
        <taxon>Metazoa</taxon>
        <taxon>Ecdysozoa</taxon>
        <taxon>Arthropoda</taxon>
        <taxon>Hexapoda</taxon>
        <taxon>Insecta</taxon>
        <taxon>Pterygota</taxon>
        <taxon>Neoptera</taxon>
        <taxon>Endopterygota</taxon>
        <taxon>Lepidoptera</taxon>
        <taxon>Glossata</taxon>
        <taxon>Ditrysia</taxon>
        <taxon>Papilionoidea</taxon>
        <taxon>Pieridae</taxon>
        <taxon>Pierinae</taxon>
        <taxon>Pieris</taxon>
    </lineage>
</organism>
<evidence type="ECO:0000313" key="1">
    <source>
        <dbReference type="EMBL" id="CAF4907347.1"/>
    </source>
</evidence>
<keyword evidence="2" id="KW-1185">Reference proteome</keyword>
<comment type="caution">
    <text evidence="1">The sequence shown here is derived from an EMBL/GenBank/DDBJ whole genome shotgun (WGS) entry which is preliminary data.</text>
</comment>
<dbReference type="AlphaFoldDB" id="A0A821VFP8"/>
<sequence>MAEDRSVRKPYLGGYTILPSASPDLSGKTPWDFLSKVAAQNRRSWRSPAEYIMGITMMSVLCLPRTDSRQYAGRQRSNQYNLNP</sequence>
<name>A0A821VFP8_9NEOP</name>
<gene>
    <name evidence="1" type="ORF">PMACD_LOCUS11817</name>
</gene>
<reference evidence="1" key="1">
    <citation type="submission" date="2021-02" db="EMBL/GenBank/DDBJ databases">
        <authorList>
            <person name="Steward A R."/>
        </authorList>
    </citation>
    <scope>NUCLEOTIDE SEQUENCE</scope>
</reference>
<protein>
    <submittedName>
        <fullName evidence="1">Uncharacterized protein</fullName>
    </submittedName>
</protein>
<proteinExistence type="predicted"/>
<accession>A0A821VFP8</accession>